<dbReference type="PROSITE" id="PS51257">
    <property type="entry name" value="PROKAR_LIPOPROTEIN"/>
    <property type="match status" value="1"/>
</dbReference>
<dbReference type="PANTHER" id="PTHR30006">
    <property type="entry name" value="THIAMINE-BINDING PERIPLASMIC PROTEIN-RELATED"/>
    <property type="match status" value="1"/>
</dbReference>
<reference evidence="4" key="1">
    <citation type="submission" date="2020-05" db="EMBL/GenBank/DDBJ databases">
        <authorList>
            <person name="Chiriac C."/>
            <person name="Salcher M."/>
            <person name="Ghai R."/>
            <person name="Kavagutti S V."/>
        </authorList>
    </citation>
    <scope>NUCLEOTIDE SEQUENCE</scope>
</reference>
<comment type="similarity">
    <text evidence="1">Belongs to the bacterial solute-binding protein 1 family.</text>
</comment>
<dbReference type="PIRSF" id="PIRSF002825">
    <property type="entry name" value="CfbpA"/>
    <property type="match status" value="1"/>
</dbReference>
<dbReference type="EMBL" id="CAEZSP010000052">
    <property type="protein sequence ID" value="CAB4547775.1"/>
    <property type="molecule type" value="Genomic_DNA"/>
</dbReference>
<dbReference type="Gene3D" id="3.40.190.10">
    <property type="entry name" value="Periplasmic binding protein-like II"/>
    <property type="match status" value="2"/>
</dbReference>
<keyword evidence="2" id="KW-0732">Signal</keyword>
<evidence type="ECO:0000313" key="4">
    <source>
        <dbReference type="EMBL" id="CAB4627938.1"/>
    </source>
</evidence>
<evidence type="ECO:0000256" key="2">
    <source>
        <dbReference type="ARBA" id="ARBA00022729"/>
    </source>
</evidence>
<organism evidence="4">
    <name type="scientific">freshwater metagenome</name>
    <dbReference type="NCBI Taxonomy" id="449393"/>
    <lineage>
        <taxon>unclassified sequences</taxon>
        <taxon>metagenomes</taxon>
        <taxon>ecological metagenomes</taxon>
    </lineage>
</organism>
<proteinExistence type="inferred from homology"/>
<dbReference type="AlphaFoldDB" id="A0A6J6IU25"/>
<accession>A0A6J6IU25</accession>
<gene>
    <name evidence="3" type="ORF">UFOPK1440_00913</name>
    <name evidence="4" type="ORF">UFOPK1946_00954</name>
</gene>
<evidence type="ECO:0000313" key="3">
    <source>
        <dbReference type="EMBL" id="CAB4547775.1"/>
    </source>
</evidence>
<dbReference type="SUPFAM" id="SSF53850">
    <property type="entry name" value="Periplasmic binding protein-like II"/>
    <property type="match status" value="1"/>
</dbReference>
<dbReference type="CDD" id="cd13543">
    <property type="entry name" value="PBP2_Fbp"/>
    <property type="match status" value="1"/>
</dbReference>
<dbReference type="InterPro" id="IPR026045">
    <property type="entry name" value="Ferric-bd"/>
</dbReference>
<evidence type="ECO:0000256" key="1">
    <source>
        <dbReference type="ARBA" id="ARBA00008520"/>
    </source>
</evidence>
<protein>
    <submittedName>
        <fullName evidence="4">Unannotated protein</fullName>
    </submittedName>
</protein>
<name>A0A6J6IU25_9ZZZZ</name>
<dbReference type="GO" id="GO:0030288">
    <property type="term" value="C:outer membrane-bounded periplasmic space"/>
    <property type="evidence" value="ECO:0007669"/>
    <property type="project" value="TreeGrafter"/>
</dbReference>
<dbReference type="Pfam" id="PF13343">
    <property type="entry name" value="SBP_bac_6"/>
    <property type="match status" value="1"/>
</dbReference>
<sequence length="348" mass="37168">MHLQIKKQGRAGLIAIVTALVAGLAATTLTSCSSSSDQASEVTELTIYSGRSEEFIAPFFAQWEAESGIKLNIRYGDSAELAAQILEEGSNSPADLFLSQDAGSLGAVAMAELFTSLPEGVASDIPAEYIDSDRRWVGITGRARVFAYNPNSLKVLPTSITDLTQSVYKGKLGIAPTNASFQAFVTALIENKGETFAQKWLEDLKANDVKIYPKNGAIVEAIDKNEISIGLVNHYYTWEISEALGRPINAKNGFFAPGDLGNLINVSGAGVLASSKKYAASQDLINFLTSTSTQAEFVTKTHEYSLISSAAAPEDLPQLLEIGAPSIDLDVLKNIKATQDLLVKVGLL</sequence>
<dbReference type="EMBL" id="CAEZVG010000062">
    <property type="protein sequence ID" value="CAB4627938.1"/>
    <property type="molecule type" value="Genomic_DNA"/>
</dbReference>
<dbReference type="PANTHER" id="PTHR30006:SF15">
    <property type="entry name" value="IRON-UTILIZATION PERIPLASMIC PROTEIN"/>
    <property type="match status" value="1"/>
</dbReference>